<reference evidence="8 9" key="1">
    <citation type="submission" date="2020-06" db="EMBL/GenBank/DDBJ databases">
        <authorList>
            <consortium name="Wellcome Sanger Institute Data Sharing"/>
        </authorList>
    </citation>
    <scope>NUCLEOTIDE SEQUENCE [LARGE SCALE GENOMIC DNA]</scope>
</reference>
<dbReference type="GO" id="GO:0005886">
    <property type="term" value="C:plasma membrane"/>
    <property type="evidence" value="ECO:0007669"/>
    <property type="project" value="UniProtKB-SubCell"/>
</dbReference>
<keyword evidence="4" id="KW-0175">Coiled coil</keyword>
<evidence type="ECO:0000256" key="4">
    <source>
        <dbReference type="ARBA" id="ARBA00023054"/>
    </source>
</evidence>
<evidence type="ECO:0000256" key="6">
    <source>
        <dbReference type="ARBA" id="ARBA00023288"/>
    </source>
</evidence>
<keyword evidence="3" id="KW-0597">Phosphoprotein</keyword>
<dbReference type="GeneTree" id="ENSGT00940000175330"/>
<evidence type="ECO:0000313" key="8">
    <source>
        <dbReference type="Ensembl" id="ENSDCDP00010033339.1"/>
    </source>
</evidence>
<sequence>MKSSSSSLVDCGHPQKKDGQKVVYEVQLSGGAPEKNQCGLLQSEQENVAVTAPANGTVHSDVKEWIASRENVWGLSSDHQATGSNSRLGWTGPEDDLTEETSFDKSSSMSFLDSHIQDNSEGLQIRIGISVAIKTEIVLIDEDDDMSLREKTVADVSVTDGSAAQLVCGQLLSVFSNSTDSSSECIEGSLAAETPLPTVQTRKPHCCFCTIM</sequence>
<keyword evidence="2" id="KW-1003">Cell membrane</keyword>
<dbReference type="PANTHER" id="PTHR10498:SF10">
    <property type="entry name" value="PALM2 AND AKAP2 FUSION-RELATED"/>
    <property type="match status" value="1"/>
</dbReference>
<dbReference type="Ensembl" id="ENSDCDT00010041350.1">
    <property type="protein sequence ID" value="ENSDCDP00010033339.1"/>
    <property type="gene ID" value="ENSDCDG00010021296.1"/>
</dbReference>
<evidence type="ECO:0000256" key="7">
    <source>
        <dbReference type="SAM" id="MobiDB-lite"/>
    </source>
</evidence>
<evidence type="ECO:0000256" key="5">
    <source>
        <dbReference type="ARBA" id="ARBA00023136"/>
    </source>
</evidence>
<organism evidence="8 9">
    <name type="scientific">Denticeps clupeoides</name>
    <name type="common">denticle herring</name>
    <dbReference type="NCBI Taxonomy" id="299321"/>
    <lineage>
        <taxon>Eukaryota</taxon>
        <taxon>Metazoa</taxon>
        <taxon>Chordata</taxon>
        <taxon>Craniata</taxon>
        <taxon>Vertebrata</taxon>
        <taxon>Euteleostomi</taxon>
        <taxon>Actinopterygii</taxon>
        <taxon>Neopterygii</taxon>
        <taxon>Teleostei</taxon>
        <taxon>Clupei</taxon>
        <taxon>Clupeiformes</taxon>
        <taxon>Denticipitoidei</taxon>
        <taxon>Denticipitidae</taxon>
        <taxon>Denticeps</taxon>
    </lineage>
</organism>
<keyword evidence="5" id="KW-0472">Membrane</keyword>
<reference evidence="8" key="2">
    <citation type="submission" date="2025-08" db="UniProtKB">
        <authorList>
            <consortium name="Ensembl"/>
        </authorList>
    </citation>
    <scope>IDENTIFICATION</scope>
</reference>
<evidence type="ECO:0000256" key="3">
    <source>
        <dbReference type="ARBA" id="ARBA00022553"/>
    </source>
</evidence>
<keyword evidence="6" id="KW-0449">Lipoprotein</keyword>
<feature type="region of interest" description="Disordered" evidence="7">
    <location>
        <begin position="76"/>
        <end position="101"/>
    </location>
</feature>
<dbReference type="PANTHER" id="PTHR10498">
    <property type="entry name" value="PARALEMMIN-RELATED"/>
    <property type="match status" value="1"/>
</dbReference>
<feature type="compositionally biased region" description="Polar residues" evidence="7">
    <location>
        <begin position="77"/>
        <end position="88"/>
    </location>
</feature>
<reference evidence="8" key="3">
    <citation type="submission" date="2025-09" db="UniProtKB">
        <authorList>
            <consortium name="Ensembl"/>
        </authorList>
    </citation>
    <scope>IDENTIFICATION</scope>
</reference>
<name>A0AAY4CL14_9TELE</name>
<keyword evidence="9" id="KW-1185">Reference proteome</keyword>
<protein>
    <submittedName>
        <fullName evidence="8">Si:ch211-12e13.12</fullName>
    </submittedName>
</protein>
<evidence type="ECO:0000256" key="1">
    <source>
        <dbReference type="ARBA" id="ARBA00004342"/>
    </source>
</evidence>
<proteinExistence type="predicted"/>
<dbReference type="AlphaFoldDB" id="A0AAY4CL14"/>
<evidence type="ECO:0000313" key="9">
    <source>
        <dbReference type="Proteomes" id="UP000694580"/>
    </source>
</evidence>
<comment type="subcellular location">
    <subcellularLocation>
        <location evidence="1">Cell membrane</location>
        <topology evidence="1">Lipid-anchor</topology>
        <orientation evidence="1">Cytoplasmic side</orientation>
    </subcellularLocation>
</comment>
<dbReference type="Proteomes" id="UP000694580">
    <property type="component" value="Chromosome 11"/>
</dbReference>
<evidence type="ECO:0000256" key="2">
    <source>
        <dbReference type="ARBA" id="ARBA00022475"/>
    </source>
</evidence>
<accession>A0AAY4CL14</accession>